<evidence type="ECO:0000256" key="4">
    <source>
        <dbReference type="ARBA" id="ARBA00022692"/>
    </source>
</evidence>
<reference evidence="7" key="1">
    <citation type="submission" date="2018-06" db="EMBL/GenBank/DDBJ databases">
        <authorList>
            <person name="Zhirakovskaya E."/>
        </authorList>
    </citation>
    <scope>NUCLEOTIDE SEQUENCE</scope>
</reference>
<evidence type="ECO:0000256" key="5">
    <source>
        <dbReference type="ARBA" id="ARBA00023136"/>
    </source>
</evidence>
<evidence type="ECO:0000256" key="1">
    <source>
        <dbReference type="ARBA" id="ARBA00004442"/>
    </source>
</evidence>
<dbReference type="GO" id="GO:1990281">
    <property type="term" value="C:efflux pump complex"/>
    <property type="evidence" value="ECO:0007669"/>
    <property type="project" value="TreeGrafter"/>
</dbReference>
<keyword evidence="4" id="KW-0812">Transmembrane</keyword>
<dbReference type="InterPro" id="IPR051906">
    <property type="entry name" value="TolC-like"/>
</dbReference>
<keyword evidence="7" id="KW-0449">Lipoprotein</keyword>
<keyword evidence="6" id="KW-0998">Cell outer membrane</keyword>
<dbReference type="GO" id="GO:0015288">
    <property type="term" value="F:porin activity"/>
    <property type="evidence" value="ECO:0007669"/>
    <property type="project" value="TreeGrafter"/>
</dbReference>
<evidence type="ECO:0000256" key="6">
    <source>
        <dbReference type="ARBA" id="ARBA00023237"/>
    </source>
</evidence>
<organism evidence="7">
    <name type="scientific">hydrothermal vent metagenome</name>
    <dbReference type="NCBI Taxonomy" id="652676"/>
    <lineage>
        <taxon>unclassified sequences</taxon>
        <taxon>metagenomes</taxon>
        <taxon>ecological metagenomes</taxon>
    </lineage>
</organism>
<sequence>MRKGKILNKVSLVLMRFFHSLFKLKKKVFIFLCSAPLLFSSQAIAANFTFSQAWKLLLQNNDGLAASKANKEEALYLQEAAADLYLPKIDITGGYSRLDEDITLAPSQLFNSMPAGDTLKTFFEGALGSSAASVDEAFTSRIAEKDVVTASLTAVWPIYAGGRINAAQDIAQGQFMEAGHLLRIKQQALFEQLNKFYFGVVLAKQLLLTRSDAEKGLAKHLDFAKKLEQQGQIARVERLKAEASYSQAKVEQRKAQRNLEIAQIALNQLLQEEVNALPTNGLFINNHIPVLVELINATLANHPGLGILKAKRMQALGLVEVEEGEYWPEAFIFGNYNVYQQDTLAAELAPDWVVGVGVSIPLSSRSGRSGKLKAAKSTLSRIGHLKAQAVRDLSLLVEKTWREADTAREEFNGLSPSLALAHESIRMREEAFAQGLSTSLEVVDAELFLASVKTQRQVAAYQYVLSLARLLALSNQMAQFSDYQLKGHYE</sequence>
<dbReference type="EMBL" id="UOFH01000302">
    <property type="protein sequence ID" value="VAW64968.1"/>
    <property type="molecule type" value="Genomic_DNA"/>
</dbReference>
<evidence type="ECO:0000256" key="3">
    <source>
        <dbReference type="ARBA" id="ARBA00022452"/>
    </source>
</evidence>
<accession>A0A3B0X9N6</accession>
<protein>
    <submittedName>
        <fullName evidence="7">Efflux transport system, outer membrane factor (OMF) lipoprotein</fullName>
    </submittedName>
</protein>
<evidence type="ECO:0000313" key="7">
    <source>
        <dbReference type="EMBL" id="VAW64968.1"/>
    </source>
</evidence>
<dbReference type="PANTHER" id="PTHR30026:SF5">
    <property type="entry name" value="ABC-TYPE EFFLUX SYSTEM SECRETIN COMPONENT"/>
    <property type="match status" value="1"/>
</dbReference>
<dbReference type="InterPro" id="IPR003423">
    <property type="entry name" value="OMP_efflux"/>
</dbReference>
<keyword evidence="5" id="KW-0472">Membrane</keyword>
<comment type="subcellular location">
    <subcellularLocation>
        <location evidence="1">Cell outer membrane</location>
    </subcellularLocation>
</comment>
<name>A0A3B0X9N6_9ZZZZ</name>
<dbReference type="GO" id="GO:0009279">
    <property type="term" value="C:cell outer membrane"/>
    <property type="evidence" value="ECO:0007669"/>
    <property type="project" value="UniProtKB-SubCell"/>
</dbReference>
<gene>
    <name evidence="7" type="ORF">MNBD_GAMMA08-1999</name>
</gene>
<dbReference type="SUPFAM" id="SSF56954">
    <property type="entry name" value="Outer membrane efflux proteins (OEP)"/>
    <property type="match status" value="1"/>
</dbReference>
<dbReference type="Gene3D" id="1.20.1600.10">
    <property type="entry name" value="Outer membrane efflux proteins (OEP)"/>
    <property type="match status" value="1"/>
</dbReference>
<dbReference type="Pfam" id="PF02321">
    <property type="entry name" value="OEP"/>
    <property type="match status" value="2"/>
</dbReference>
<keyword evidence="3" id="KW-1134">Transmembrane beta strand</keyword>
<keyword evidence="2" id="KW-0813">Transport</keyword>
<dbReference type="AlphaFoldDB" id="A0A3B0X9N6"/>
<evidence type="ECO:0000256" key="2">
    <source>
        <dbReference type="ARBA" id="ARBA00022448"/>
    </source>
</evidence>
<dbReference type="GO" id="GO:0015562">
    <property type="term" value="F:efflux transmembrane transporter activity"/>
    <property type="evidence" value="ECO:0007669"/>
    <property type="project" value="InterPro"/>
</dbReference>
<dbReference type="PANTHER" id="PTHR30026">
    <property type="entry name" value="OUTER MEMBRANE PROTEIN TOLC"/>
    <property type="match status" value="1"/>
</dbReference>
<proteinExistence type="predicted"/>